<dbReference type="Proteomes" id="UP000552097">
    <property type="component" value="Unassembled WGS sequence"/>
</dbReference>
<evidence type="ECO:0000313" key="2">
    <source>
        <dbReference type="Proteomes" id="UP000552097"/>
    </source>
</evidence>
<name>A0A7W9M668_9PSEU</name>
<proteinExistence type="predicted"/>
<reference evidence="1 2" key="1">
    <citation type="submission" date="2020-08" db="EMBL/GenBank/DDBJ databases">
        <title>Sequencing the genomes of 1000 actinobacteria strains.</title>
        <authorList>
            <person name="Klenk H.-P."/>
        </authorList>
    </citation>
    <scope>NUCLEOTIDE SEQUENCE [LARGE SCALE GENOMIC DNA]</scope>
    <source>
        <strain evidence="1 2">DSM 45486</strain>
    </source>
</reference>
<organism evidence="1 2">
    <name type="scientific">Saccharothrix ecbatanensis</name>
    <dbReference type="NCBI Taxonomy" id="1105145"/>
    <lineage>
        <taxon>Bacteria</taxon>
        <taxon>Bacillati</taxon>
        <taxon>Actinomycetota</taxon>
        <taxon>Actinomycetes</taxon>
        <taxon>Pseudonocardiales</taxon>
        <taxon>Pseudonocardiaceae</taxon>
        <taxon>Saccharothrix</taxon>
    </lineage>
</organism>
<gene>
    <name evidence="1" type="ORF">F4560_008699</name>
</gene>
<sequence>MLAGGGRRSSYDLRRARITGALEASAPCVITALSNSSQGAVHDLVTHVRHAASVDVLRPSAP</sequence>
<keyword evidence="2" id="KW-1185">Reference proteome</keyword>
<dbReference type="AlphaFoldDB" id="A0A7W9M668"/>
<evidence type="ECO:0000313" key="1">
    <source>
        <dbReference type="EMBL" id="MBB5808931.1"/>
    </source>
</evidence>
<accession>A0A7W9M668</accession>
<comment type="caution">
    <text evidence="1">The sequence shown here is derived from an EMBL/GenBank/DDBJ whole genome shotgun (WGS) entry which is preliminary data.</text>
</comment>
<protein>
    <submittedName>
        <fullName evidence="1">Uncharacterized protein</fullName>
    </submittedName>
</protein>
<dbReference type="EMBL" id="JACHMO010000001">
    <property type="protein sequence ID" value="MBB5808931.1"/>
    <property type="molecule type" value="Genomic_DNA"/>
</dbReference>